<evidence type="ECO:0000313" key="1">
    <source>
        <dbReference type="EMBL" id="VDO15593.1"/>
    </source>
</evidence>
<dbReference type="EMBL" id="UZAF01005682">
    <property type="protein sequence ID" value="VDO15593.1"/>
    <property type="molecule type" value="Genomic_DNA"/>
</dbReference>
<evidence type="ECO:0000313" key="2">
    <source>
        <dbReference type="Proteomes" id="UP000268014"/>
    </source>
</evidence>
<keyword evidence="2" id="KW-1185">Reference proteome</keyword>
<sequence length="44" mass="5281">MYLFKRISKFYTAIETAELAVNLINKDIFWCFCDWLHLPKALTL</sequence>
<reference evidence="3" key="1">
    <citation type="submission" date="2017-02" db="UniProtKB">
        <authorList>
            <consortium name="WormBaseParasite"/>
        </authorList>
    </citation>
    <scope>IDENTIFICATION</scope>
</reference>
<dbReference type="WBParaSite" id="HPLM_0000257801-mRNA-1">
    <property type="protein sequence ID" value="HPLM_0000257801-mRNA-1"/>
    <property type="gene ID" value="HPLM_0000257801"/>
</dbReference>
<proteinExistence type="predicted"/>
<accession>A0A0N4VZ57</accession>
<protein>
    <submittedName>
        <fullName evidence="3">Transposase</fullName>
    </submittedName>
</protein>
<gene>
    <name evidence="1" type="ORF">HPLM_LOCUS2569</name>
</gene>
<organism evidence="3">
    <name type="scientific">Haemonchus placei</name>
    <name type="common">Barber's pole worm</name>
    <dbReference type="NCBI Taxonomy" id="6290"/>
    <lineage>
        <taxon>Eukaryota</taxon>
        <taxon>Metazoa</taxon>
        <taxon>Ecdysozoa</taxon>
        <taxon>Nematoda</taxon>
        <taxon>Chromadorea</taxon>
        <taxon>Rhabditida</taxon>
        <taxon>Rhabditina</taxon>
        <taxon>Rhabditomorpha</taxon>
        <taxon>Strongyloidea</taxon>
        <taxon>Trichostrongylidae</taxon>
        <taxon>Haemonchus</taxon>
    </lineage>
</organism>
<name>A0A0N4VZ57_HAEPC</name>
<evidence type="ECO:0000313" key="3">
    <source>
        <dbReference type="WBParaSite" id="HPLM_0000257801-mRNA-1"/>
    </source>
</evidence>
<dbReference type="Proteomes" id="UP000268014">
    <property type="component" value="Unassembled WGS sequence"/>
</dbReference>
<dbReference type="AlphaFoldDB" id="A0A0N4VZ57"/>
<reference evidence="1 2" key="2">
    <citation type="submission" date="2018-11" db="EMBL/GenBank/DDBJ databases">
        <authorList>
            <consortium name="Pathogen Informatics"/>
        </authorList>
    </citation>
    <scope>NUCLEOTIDE SEQUENCE [LARGE SCALE GENOMIC DNA]</scope>
    <source>
        <strain evidence="1 2">MHpl1</strain>
    </source>
</reference>